<organism evidence="2 3">
    <name type="scientific">Bacillus manliponensis</name>
    <dbReference type="NCBI Taxonomy" id="574376"/>
    <lineage>
        <taxon>Bacteria</taxon>
        <taxon>Bacillati</taxon>
        <taxon>Bacillota</taxon>
        <taxon>Bacilli</taxon>
        <taxon>Bacillales</taxon>
        <taxon>Bacillaceae</taxon>
        <taxon>Bacillus</taxon>
        <taxon>Bacillus cereus group</taxon>
    </lineage>
</organism>
<dbReference type="InterPro" id="IPR007138">
    <property type="entry name" value="ABM_dom"/>
</dbReference>
<dbReference type="OrthoDB" id="2627153at2"/>
<dbReference type="Pfam" id="PF16291">
    <property type="entry name" value="DUF4937"/>
    <property type="match status" value="1"/>
</dbReference>
<feature type="domain" description="ABM" evidence="1">
    <location>
        <begin position="107"/>
        <end position="199"/>
    </location>
</feature>
<evidence type="ECO:0000259" key="1">
    <source>
        <dbReference type="PROSITE" id="PS51725"/>
    </source>
</evidence>
<dbReference type="EMBL" id="JOTN01000016">
    <property type="protein sequence ID" value="KEK18189.1"/>
    <property type="molecule type" value="Genomic_DNA"/>
</dbReference>
<dbReference type="eggNOG" id="COG2329">
    <property type="taxonomic scope" value="Bacteria"/>
</dbReference>
<accession>A0A073JSX9</accession>
<keyword evidence="2" id="KW-0503">Monooxygenase</keyword>
<dbReference type="Proteomes" id="UP000027822">
    <property type="component" value="Unassembled WGS sequence"/>
</dbReference>
<proteinExistence type="predicted"/>
<dbReference type="SUPFAM" id="SSF54909">
    <property type="entry name" value="Dimeric alpha+beta barrel"/>
    <property type="match status" value="2"/>
</dbReference>
<reference evidence="2 3" key="1">
    <citation type="submission" date="2014-06" db="EMBL/GenBank/DDBJ databases">
        <title>Draft genome sequence of Bacillus manliponensis JCM 15802 (MCCC 1A00708).</title>
        <authorList>
            <person name="Lai Q."/>
            <person name="Liu Y."/>
            <person name="Shao Z."/>
        </authorList>
    </citation>
    <scope>NUCLEOTIDE SEQUENCE [LARGE SCALE GENOMIC DNA]</scope>
    <source>
        <strain evidence="2 3">JCM 15802</strain>
    </source>
</reference>
<dbReference type="Gene3D" id="3.30.70.100">
    <property type="match status" value="1"/>
</dbReference>
<dbReference type="InterPro" id="IPR032555">
    <property type="entry name" value="DUF4937"/>
</dbReference>
<gene>
    <name evidence="2" type="ORF">BAMA_06395</name>
</gene>
<dbReference type="RefSeq" id="WP_034641438.1">
    <property type="nucleotide sequence ID" value="NZ_CBCSJC010000013.1"/>
</dbReference>
<keyword evidence="2" id="KW-0560">Oxidoreductase</keyword>
<evidence type="ECO:0000313" key="3">
    <source>
        <dbReference type="Proteomes" id="UP000027822"/>
    </source>
</evidence>
<dbReference type="Pfam" id="PF03992">
    <property type="entry name" value="ABM"/>
    <property type="match status" value="1"/>
</dbReference>
<sequence>MLIKTIICEVEQEHQSAFSTAQEEWNTLRHVEGFHGQVGGWDGNEACIFSVWEHMNAYQNFMNNIHDAVLERGQQQLTYTSCKTTLYQSLFSISNVSFTHGLGKCSFIRVAICDVEKGKEDQFLHIQETVWNEGMNKQDGMLGGIVGKSVSETNRFIVISLWEDEEAHQKYVDGDFTYLYRQANVSEYTISIQGKQVPFVREWVVI</sequence>
<dbReference type="GO" id="GO:0004497">
    <property type="term" value="F:monooxygenase activity"/>
    <property type="evidence" value="ECO:0007669"/>
    <property type="project" value="UniProtKB-KW"/>
</dbReference>
<protein>
    <submittedName>
        <fullName evidence="2">Antibiotic biosynthesis monooxygenase</fullName>
    </submittedName>
</protein>
<dbReference type="PROSITE" id="PS51725">
    <property type="entry name" value="ABM"/>
    <property type="match status" value="1"/>
</dbReference>
<dbReference type="InterPro" id="IPR011008">
    <property type="entry name" value="Dimeric_a/b-barrel"/>
</dbReference>
<keyword evidence="3" id="KW-1185">Reference proteome</keyword>
<name>A0A073JSX9_9BACI</name>
<evidence type="ECO:0000313" key="2">
    <source>
        <dbReference type="EMBL" id="KEK18189.1"/>
    </source>
</evidence>
<comment type="caution">
    <text evidence="2">The sequence shown here is derived from an EMBL/GenBank/DDBJ whole genome shotgun (WGS) entry which is preliminary data.</text>
</comment>
<dbReference type="AlphaFoldDB" id="A0A073JSX9"/>